<gene>
    <name evidence="8" type="primary">queE</name>
    <name evidence="10" type="ordered locus">Psta_2468</name>
</gene>
<dbReference type="OrthoDB" id="9792276at2"/>
<feature type="binding site" evidence="8">
    <location>
        <begin position="114"/>
        <end position="116"/>
    </location>
    <ligand>
        <name>S-adenosyl-L-methionine</name>
        <dbReference type="ChEBI" id="CHEBI:59789"/>
    </ligand>
</feature>
<dbReference type="GO" id="GO:0016840">
    <property type="term" value="F:carbon-nitrogen lyase activity"/>
    <property type="evidence" value="ECO:0007669"/>
    <property type="project" value="UniProtKB-UniRule"/>
</dbReference>
<sequence>MLIAELYTSLQGEGRLTGTPSVFVRASGCNLRCWFCDTPFTSWQPEGEDWSLEEIVHQVQAKQTSHVVITGGEPMLYSEMVPLTQELKRLGLHITIETAGTLHLEVACDLMSISPKLASSTPSVARAGRWAARHERVRHQPHVIRKMIAEYDYQLKFVIDSESDFAELDSWLEEFPEVRPERVLLMPQGTKLEELAARSAWLAPFCAARGFQLCPRKHIEWYGATRGT</sequence>
<dbReference type="InterPro" id="IPR007197">
    <property type="entry name" value="rSAM"/>
</dbReference>
<keyword evidence="8" id="KW-0671">Queuosine biosynthesis</keyword>
<evidence type="ECO:0000256" key="4">
    <source>
        <dbReference type="ARBA" id="ARBA00022842"/>
    </source>
</evidence>
<comment type="pathway">
    <text evidence="8">Purine metabolism; 7-cyano-7-deazaguanine biosynthesis.</text>
</comment>
<comment type="cofactor">
    <cofactor evidence="8">
        <name>S-adenosyl-L-methionine</name>
        <dbReference type="ChEBI" id="CHEBI:59789"/>
    </cofactor>
    <text evidence="8">Binds 1 S-adenosyl-L-methionine per subunit.</text>
</comment>
<evidence type="ECO:0000256" key="1">
    <source>
        <dbReference type="ARBA" id="ARBA00022485"/>
    </source>
</evidence>
<dbReference type="AlphaFoldDB" id="D2R4S1"/>
<dbReference type="InterPro" id="IPR013785">
    <property type="entry name" value="Aldolase_TIM"/>
</dbReference>
<dbReference type="Proteomes" id="UP000001887">
    <property type="component" value="Chromosome"/>
</dbReference>
<comment type="function">
    <text evidence="8">Catalyzes the complex heterocyclic radical-mediated conversion of 6-carboxy-5,6,7,8-tetrahydropterin (CPH4) to 7-carboxy-7-deazaguanine (CDG), a step common to the biosynthetic pathways of all 7-deazapurine-containing compounds.</text>
</comment>
<feature type="binding site" evidence="8">
    <location>
        <position position="38"/>
    </location>
    <ligand>
        <name>Mg(2+)</name>
        <dbReference type="ChEBI" id="CHEBI:18420"/>
    </ligand>
</feature>
<dbReference type="CDD" id="cd01335">
    <property type="entry name" value="Radical_SAM"/>
    <property type="match status" value="1"/>
</dbReference>
<feature type="binding site" evidence="8">
    <location>
        <begin position="10"/>
        <end position="12"/>
    </location>
    <ligand>
        <name>substrate</name>
    </ligand>
</feature>
<evidence type="ECO:0000256" key="8">
    <source>
        <dbReference type="HAMAP-Rule" id="MF_00917"/>
    </source>
</evidence>
<evidence type="ECO:0000256" key="3">
    <source>
        <dbReference type="ARBA" id="ARBA00022723"/>
    </source>
</evidence>
<comment type="catalytic activity">
    <reaction evidence="8">
        <text>6-carboxy-5,6,7,8-tetrahydropterin + H(+) = 7-carboxy-7-carbaguanine + NH4(+)</text>
        <dbReference type="Rhea" id="RHEA:27974"/>
        <dbReference type="ChEBI" id="CHEBI:15378"/>
        <dbReference type="ChEBI" id="CHEBI:28938"/>
        <dbReference type="ChEBI" id="CHEBI:61032"/>
        <dbReference type="ChEBI" id="CHEBI:61036"/>
        <dbReference type="EC" id="4.3.99.3"/>
    </reaction>
</comment>
<comment type="cofactor">
    <cofactor evidence="8">
        <name>[4Fe-4S] cluster</name>
        <dbReference type="ChEBI" id="CHEBI:49883"/>
    </cofactor>
    <text evidence="8">Binds 1 [4Fe-4S] cluster. The cluster is coordinated with 3 cysteines and an exchangeable S-adenosyl-L-methionine.</text>
</comment>
<dbReference type="EC" id="4.3.99.3" evidence="8"/>
<evidence type="ECO:0000256" key="5">
    <source>
        <dbReference type="ARBA" id="ARBA00023004"/>
    </source>
</evidence>
<feature type="binding site" evidence="8">
    <location>
        <position position="25"/>
    </location>
    <ligand>
        <name>substrate</name>
    </ligand>
</feature>
<evidence type="ECO:0000256" key="6">
    <source>
        <dbReference type="ARBA" id="ARBA00023014"/>
    </source>
</evidence>
<dbReference type="EMBL" id="CP001848">
    <property type="protein sequence ID" value="ADB17137.1"/>
    <property type="molecule type" value="Genomic_DNA"/>
</dbReference>
<dbReference type="eggNOG" id="COG0602">
    <property type="taxonomic scope" value="Bacteria"/>
</dbReference>
<feature type="binding site" evidence="8">
    <location>
        <position position="72"/>
    </location>
    <ligand>
        <name>S-adenosyl-L-methionine</name>
        <dbReference type="ChEBI" id="CHEBI:59789"/>
    </ligand>
</feature>
<organism evidence="10 11">
    <name type="scientific">Pirellula staleyi (strain ATCC 27377 / DSM 6068 / ICPB 4128)</name>
    <name type="common">Pirella staleyi</name>
    <dbReference type="NCBI Taxonomy" id="530564"/>
    <lineage>
        <taxon>Bacteria</taxon>
        <taxon>Pseudomonadati</taxon>
        <taxon>Planctomycetota</taxon>
        <taxon>Planctomycetia</taxon>
        <taxon>Pirellulales</taxon>
        <taxon>Pirellulaceae</taxon>
        <taxon>Pirellula</taxon>
    </lineage>
</organism>
<evidence type="ECO:0000256" key="7">
    <source>
        <dbReference type="ARBA" id="ARBA00023239"/>
    </source>
</evidence>
<feature type="binding site" evidence="8">
    <location>
        <position position="29"/>
    </location>
    <ligand>
        <name>[4Fe-4S] cluster</name>
        <dbReference type="ChEBI" id="CHEBI:49883"/>
        <note>4Fe-4S-S-AdoMet</note>
    </ligand>
</feature>
<comment type="similarity">
    <text evidence="8">Belongs to the radical SAM superfamily. 7-carboxy-7-deazaguanine synthase family.</text>
</comment>
<comment type="subunit">
    <text evidence="8">Homodimer.</text>
</comment>
<accession>D2R4S1</accession>
<dbReference type="PROSITE" id="PS51918">
    <property type="entry name" value="RADICAL_SAM"/>
    <property type="match status" value="1"/>
</dbReference>
<evidence type="ECO:0000313" key="10">
    <source>
        <dbReference type="EMBL" id="ADB17137.1"/>
    </source>
</evidence>
<dbReference type="KEGG" id="psl:Psta_2468"/>
<feature type="binding site" evidence="8">
    <location>
        <position position="33"/>
    </location>
    <ligand>
        <name>[4Fe-4S] cluster</name>
        <dbReference type="ChEBI" id="CHEBI:49883"/>
        <note>4Fe-4S-S-AdoMet</note>
    </ligand>
</feature>
<dbReference type="HOGENOM" id="CLU_066739_2_1_0"/>
<protein>
    <recommendedName>
        <fullName evidence="8">7-carboxy-7-deazaguanine synthase</fullName>
        <shortName evidence="8">CDG synthase</shortName>
        <ecNumber evidence="8">4.3.99.3</ecNumber>
    </recommendedName>
    <alternativeName>
        <fullName evidence="8">Queuosine biosynthesis protein QueE</fullName>
    </alternativeName>
</protein>
<dbReference type="HAMAP" id="MF_00917">
    <property type="entry name" value="QueE"/>
    <property type="match status" value="1"/>
</dbReference>
<dbReference type="PANTHER" id="PTHR42836:SF1">
    <property type="entry name" value="7-CARBOXY-7-DEAZAGUANINE SYNTHASE"/>
    <property type="match status" value="1"/>
</dbReference>
<keyword evidence="3 8" id="KW-0479">Metal-binding</keyword>
<dbReference type="InterPro" id="IPR024924">
    <property type="entry name" value="7-CO-7-deazaguanine_synth-like"/>
</dbReference>
<dbReference type="PIRSF" id="PIRSF000370">
    <property type="entry name" value="QueE"/>
    <property type="match status" value="1"/>
</dbReference>
<keyword evidence="4 8" id="KW-0460">Magnesium</keyword>
<dbReference type="InterPro" id="IPR058240">
    <property type="entry name" value="rSAM_sf"/>
</dbReference>
<evidence type="ECO:0000259" key="9">
    <source>
        <dbReference type="PROSITE" id="PS51918"/>
    </source>
</evidence>
<feature type="binding site" evidence="8">
    <location>
        <begin position="35"/>
        <end position="37"/>
    </location>
    <ligand>
        <name>S-adenosyl-L-methionine</name>
        <dbReference type="ChEBI" id="CHEBI:59789"/>
    </ligand>
</feature>
<keyword evidence="7 8" id="KW-0456">Lyase</keyword>
<dbReference type="PANTHER" id="PTHR42836">
    <property type="entry name" value="7-CARBOXY-7-DEAZAGUANINE SYNTHASE"/>
    <property type="match status" value="1"/>
</dbReference>
<keyword evidence="1 8" id="KW-0004">4Fe-4S</keyword>
<dbReference type="SUPFAM" id="SSF102114">
    <property type="entry name" value="Radical SAM enzymes"/>
    <property type="match status" value="1"/>
</dbReference>
<reference evidence="10 11" key="1">
    <citation type="journal article" date="2009" name="Stand. Genomic Sci.">
        <title>Complete genome sequence of Pirellula staleyi type strain (ATCC 27377).</title>
        <authorList>
            <person name="Clum A."/>
            <person name="Tindall B.J."/>
            <person name="Sikorski J."/>
            <person name="Ivanova N."/>
            <person name="Mavrommatis K."/>
            <person name="Lucas S."/>
            <person name="Glavina del Rio T."/>
            <person name="Nolan M."/>
            <person name="Chen F."/>
            <person name="Tice H."/>
            <person name="Pitluck S."/>
            <person name="Cheng J.F."/>
            <person name="Chertkov O."/>
            <person name="Brettin T."/>
            <person name="Han C."/>
            <person name="Detter J.C."/>
            <person name="Kuske C."/>
            <person name="Bruce D."/>
            <person name="Goodwin L."/>
            <person name="Ovchinikova G."/>
            <person name="Pati A."/>
            <person name="Mikhailova N."/>
            <person name="Chen A."/>
            <person name="Palaniappan K."/>
            <person name="Land M."/>
            <person name="Hauser L."/>
            <person name="Chang Y.J."/>
            <person name="Jeffries C.D."/>
            <person name="Chain P."/>
            <person name="Rohde M."/>
            <person name="Goker M."/>
            <person name="Bristow J."/>
            <person name="Eisen J.A."/>
            <person name="Markowitz V."/>
            <person name="Hugenholtz P."/>
            <person name="Kyrpides N.C."/>
            <person name="Klenk H.P."/>
            <person name="Lapidus A."/>
        </authorList>
    </citation>
    <scope>NUCLEOTIDE SEQUENCE [LARGE SCALE GENOMIC DNA]</scope>
    <source>
        <strain evidence="11">ATCC 27377 / DSM 6068 / ICPB 4128</strain>
    </source>
</reference>
<proteinExistence type="inferred from homology"/>
<dbReference type="GO" id="GO:0051539">
    <property type="term" value="F:4 iron, 4 sulfur cluster binding"/>
    <property type="evidence" value="ECO:0007669"/>
    <property type="project" value="UniProtKB-UniRule"/>
</dbReference>
<feature type="binding site" evidence="8">
    <location>
        <position position="70"/>
    </location>
    <ligand>
        <name>substrate</name>
    </ligand>
</feature>
<dbReference type="GO" id="GO:0008616">
    <property type="term" value="P:tRNA queuosine(34) biosynthetic process"/>
    <property type="evidence" value="ECO:0007669"/>
    <property type="project" value="UniProtKB-UniRule"/>
</dbReference>
<dbReference type="STRING" id="530564.Psta_2468"/>
<dbReference type="Gene3D" id="3.20.20.70">
    <property type="entry name" value="Aldolase class I"/>
    <property type="match status" value="1"/>
</dbReference>
<dbReference type="UniPathway" id="UPA00391"/>
<feature type="binding site" evidence="8">
    <location>
        <position position="36"/>
    </location>
    <ligand>
        <name>[4Fe-4S] cluster</name>
        <dbReference type="ChEBI" id="CHEBI:49883"/>
        <note>4Fe-4S-S-AdoMet</note>
    </ligand>
</feature>
<evidence type="ECO:0000256" key="2">
    <source>
        <dbReference type="ARBA" id="ARBA00022691"/>
    </source>
</evidence>
<keyword evidence="11" id="KW-1185">Reference proteome</keyword>
<evidence type="ECO:0000313" key="11">
    <source>
        <dbReference type="Proteomes" id="UP000001887"/>
    </source>
</evidence>
<name>D2R4S1_PIRSD</name>
<dbReference type="Pfam" id="PF04055">
    <property type="entry name" value="Radical_SAM"/>
    <property type="match status" value="1"/>
</dbReference>
<keyword evidence="2 8" id="KW-0949">S-adenosyl-L-methionine</keyword>
<dbReference type="GO" id="GO:1904047">
    <property type="term" value="F:S-adenosyl-L-methionine binding"/>
    <property type="evidence" value="ECO:0007669"/>
    <property type="project" value="UniProtKB-UniRule"/>
</dbReference>
<dbReference type="SFLD" id="SFLDS00029">
    <property type="entry name" value="Radical_SAM"/>
    <property type="match status" value="1"/>
</dbReference>
<dbReference type="GO" id="GO:0000287">
    <property type="term" value="F:magnesium ion binding"/>
    <property type="evidence" value="ECO:0007669"/>
    <property type="project" value="UniProtKB-UniRule"/>
</dbReference>
<keyword evidence="5 8" id="KW-0408">Iron</keyword>
<comment type="cofactor">
    <cofactor evidence="8">
        <name>Mg(2+)</name>
        <dbReference type="ChEBI" id="CHEBI:18420"/>
    </cofactor>
</comment>
<feature type="domain" description="Radical SAM core" evidence="9">
    <location>
        <begin position="16"/>
        <end position="224"/>
    </location>
</feature>
<comment type="caution">
    <text evidence="8">Lacks conserved residue(s) required for the propagation of feature annotation.</text>
</comment>
<keyword evidence="6 8" id="KW-0411">Iron-sulfur</keyword>